<evidence type="ECO:0000256" key="1">
    <source>
        <dbReference type="ARBA" id="ARBA00006625"/>
    </source>
</evidence>
<dbReference type="PATRIC" id="fig|1423760.3.peg.879"/>
<dbReference type="EMBL" id="AZFK01000087">
    <property type="protein sequence ID" value="KRL87753.1"/>
    <property type="molecule type" value="Genomic_DNA"/>
</dbReference>
<dbReference type="InterPro" id="IPR029132">
    <property type="entry name" value="CBAH/NAAA_C"/>
</dbReference>
<name>A0A0R1U395_9LACO</name>
<dbReference type="RefSeq" id="WP_056955527.1">
    <property type="nucleotide sequence ID" value="NZ_AZFK01000087.1"/>
</dbReference>
<organism evidence="4 5">
    <name type="scientific">Limosilactobacillus ingluviei DSM 15946</name>
    <dbReference type="NCBI Taxonomy" id="1423760"/>
    <lineage>
        <taxon>Bacteria</taxon>
        <taxon>Bacillati</taxon>
        <taxon>Bacillota</taxon>
        <taxon>Bacilli</taxon>
        <taxon>Lactobacillales</taxon>
        <taxon>Lactobacillaceae</taxon>
        <taxon>Limosilactobacillus</taxon>
    </lineage>
</organism>
<keyword evidence="2 4" id="KW-0378">Hydrolase</keyword>
<dbReference type="SUPFAM" id="SSF56235">
    <property type="entry name" value="N-terminal nucleophile aminohydrolases (Ntn hydrolases)"/>
    <property type="match status" value="1"/>
</dbReference>
<evidence type="ECO:0000313" key="4">
    <source>
        <dbReference type="EMBL" id="KRL87753.1"/>
    </source>
</evidence>
<dbReference type="InterPro" id="IPR052193">
    <property type="entry name" value="Peptidase_C59"/>
</dbReference>
<comment type="caution">
    <text evidence="4">The sequence shown here is derived from an EMBL/GenBank/DDBJ whole genome shotgun (WGS) entry which is preliminary data.</text>
</comment>
<evidence type="ECO:0000259" key="3">
    <source>
        <dbReference type="Pfam" id="PF02275"/>
    </source>
</evidence>
<evidence type="ECO:0000256" key="2">
    <source>
        <dbReference type="ARBA" id="ARBA00022801"/>
    </source>
</evidence>
<feature type="domain" description="Choloylglycine hydrolase/NAAA C-terminal" evidence="3">
    <location>
        <begin position="2"/>
        <end position="273"/>
    </location>
</feature>
<proteinExistence type="inferred from homology"/>
<dbReference type="Pfam" id="PF02275">
    <property type="entry name" value="CBAH"/>
    <property type="match status" value="1"/>
</dbReference>
<evidence type="ECO:0000313" key="5">
    <source>
        <dbReference type="Proteomes" id="UP000050816"/>
    </source>
</evidence>
<sequence length="299" mass="34454">MCTAITYQDRQDNAYFGRTMDFPLKATPWRLTYVPAGFAWQVRPSEQFLTSKYAVLGGMRLADGHYLIGDGVNEAGLACAELYFPGQVQYYETPQFYRLNLTPQDVITWLLTQHQSVAEVANNLDRLAIIAQQWYDHDIIHPFHWILSDDTGTYLIEPTNEQLSLKKAPLGILTNAPAIEQHQAKLTHLVGGEPTKERLAAFPKRLPVTRTPSNRYLRTALTLAKQPVPDHRDGILLGRKILERVQMEPLEGHDDYTHYIGVIDRTHLTYDFTDLEFEHHHRASLRHLMKKYHKPVTFH</sequence>
<protein>
    <submittedName>
        <fullName evidence="4">Choloylglycine hydrolase</fullName>
    </submittedName>
</protein>
<dbReference type="AlphaFoldDB" id="A0A0R1U395"/>
<dbReference type="PANTHER" id="PTHR35527">
    <property type="entry name" value="CHOLOYLGLYCINE HYDROLASE"/>
    <property type="match status" value="1"/>
</dbReference>
<reference evidence="4 5" key="1">
    <citation type="journal article" date="2015" name="Genome Announc.">
        <title>Expanding the biotechnology potential of lactobacilli through comparative genomics of 213 strains and associated genera.</title>
        <authorList>
            <person name="Sun Z."/>
            <person name="Harris H.M."/>
            <person name="McCann A."/>
            <person name="Guo C."/>
            <person name="Argimon S."/>
            <person name="Zhang W."/>
            <person name="Yang X."/>
            <person name="Jeffery I.B."/>
            <person name="Cooney J.C."/>
            <person name="Kagawa T.F."/>
            <person name="Liu W."/>
            <person name="Song Y."/>
            <person name="Salvetti E."/>
            <person name="Wrobel A."/>
            <person name="Rasinkangas P."/>
            <person name="Parkhill J."/>
            <person name="Rea M.C."/>
            <person name="O'Sullivan O."/>
            <person name="Ritari J."/>
            <person name="Douillard F.P."/>
            <person name="Paul Ross R."/>
            <person name="Yang R."/>
            <person name="Briner A.E."/>
            <person name="Felis G.E."/>
            <person name="de Vos W.M."/>
            <person name="Barrangou R."/>
            <person name="Klaenhammer T.R."/>
            <person name="Caufield P.W."/>
            <person name="Cui Y."/>
            <person name="Zhang H."/>
            <person name="O'Toole P.W."/>
        </authorList>
    </citation>
    <scope>NUCLEOTIDE SEQUENCE [LARGE SCALE GENOMIC DNA]</scope>
    <source>
        <strain evidence="4 5">DSM 15946</strain>
    </source>
</reference>
<accession>A0A0R1U395</accession>
<dbReference type="InterPro" id="IPR029055">
    <property type="entry name" value="Ntn_hydrolases_N"/>
</dbReference>
<dbReference type="Proteomes" id="UP000050816">
    <property type="component" value="Unassembled WGS sequence"/>
</dbReference>
<dbReference type="GO" id="GO:0016787">
    <property type="term" value="F:hydrolase activity"/>
    <property type="evidence" value="ECO:0007669"/>
    <property type="project" value="UniProtKB-KW"/>
</dbReference>
<comment type="similarity">
    <text evidence="1">Belongs to the peptidase C59 family.</text>
</comment>
<gene>
    <name evidence="4" type="ORF">FC43_GL000855</name>
</gene>
<dbReference type="Gene3D" id="3.60.60.10">
    <property type="entry name" value="Penicillin V Acylase, Chain A"/>
    <property type="match status" value="1"/>
</dbReference>
<dbReference type="PANTHER" id="PTHR35527:SF2">
    <property type="entry name" value="HYDROLASE"/>
    <property type="match status" value="1"/>
</dbReference>